<gene>
    <name evidence="1" type="ORF">SACS_1189</name>
</gene>
<sequence>MDDIIIFLATEQNLSVSDIRQTIKAKENVKLKKNDITNVINDHYEFEYDKRIYQQ</sequence>
<reference evidence="1 2" key="1">
    <citation type="journal article" date="2014" name="Genome Biol. Evol.">
        <title>Acetic acid bacteria genomes reveal functional traits for adaptation to life in insect guts.</title>
        <authorList>
            <person name="Chouaia B."/>
            <person name="Gaiarsa S."/>
            <person name="Crotti E."/>
            <person name="Comandatore F."/>
            <person name="Degli Esposti M."/>
            <person name="Ricci I."/>
            <person name="Alma A."/>
            <person name="Favia G."/>
            <person name="Bandi C."/>
            <person name="Daffonchio D."/>
        </authorList>
    </citation>
    <scope>NUCLEOTIDE SEQUENCE [LARGE SCALE GENOMIC DNA]</scope>
    <source>
        <strain evidence="2">AM169</strain>
    </source>
</reference>
<dbReference type="EMBL" id="CBLY010000006">
    <property type="protein sequence ID" value="CDG33927.1"/>
    <property type="molecule type" value="Genomic_DNA"/>
</dbReference>
<comment type="caution">
    <text evidence="1">The sequence shown here is derived from an EMBL/GenBank/DDBJ whole genome shotgun (WGS) entry which is preliminary data.</text>
</comment>
<proteinExistence type="predicted"/>
<dbReference type="Proteomes" id="UP000027590">
    <property type="component" value="Unassembled WGS sequence"/>
</dbReference>
<organism evidence="1 2">
    <name type="scientific">Parasaccharibacter apium</name>
    <dbReference type="NCBI Taxonomy" id="1510841"/>
    <lineage>
        <taxon>Bacteria</taxon>
        <taxon>Pseudomonadati</taxon>
        <taxon>Pseudomonadota</taxon>
        <taxon>Alphaproteobacteria</taxon>
        <taxon>Acetobacterales</taxon>
        <taxon>Acetobacteraceae</taxon>
        <taxon>Parasaccharibacter</taxon>
    </lineage>
</organism>
<dbReference type="AlphaFoldDB" id="A0A7U7G695"/>
<evidence type="ECO:0000313" key="2">
    <source>
        <dbReference type="Proteomes" id="UP000027590"/>
    </source>
</evidence>
<accession>A0A7U7G695</accession>
<name>A0A7U7G695_9PROT</name>
<evidence type="ECO:0000313" key="1">
    <source>
        <dbReference type="EMBL" id="CDG33927.1"/>
    </source>
</evidence>
<protein>
    <submittedName>
        <fullName evidence="1">Uncharacterized protein</fullName>
    </submittedName>
</protein>
<reference evidence="1 2" key="2">
    <citation type="journal article" date="2014" name="PLoS ONE">
        <title>Evolution of mitochondria reconstructed from the energy metabolism of living bacteria.</title>
        <authorList>
            <person name="Degli Esposti M."/>
            <person name="Chouaia B."/>
            <person name="Comandatore F."/>
            <person name="Crotti E."/>
            <person name="Sassera D."/>
            <person name="Lievens P.M."/>
            <person name="Daffonchio D."/>
            <person name="Bandi C."/>
        </authorList>
    </citation>
    <scope>NUCLEOTIDE SEQUENCE [LARGE SCALE GENOMIC DNA]</scope>
    <source>
        <strain evidence="2">AM169</strain>
    </source>
</reference>